<reference evidence="2" key="2">
    <citation type="journal article" date="2015" name="Fish Shellfish Immunol.">
        <title>Early steps in the European eel (Anguilla anguilla)-Vibrio vulnificus interaction in the gills: Role of the RtxA13 toxin.</title>
        <authorList>
            <person name="Callol A."/>
            <person name="Pajuelo D."/>
            <person name="Ebbesson L."/>
            <person name="Teles M."/>
            <person name="MacKenzie S."/>
            <person name="Amaro C."/>
        </authorList>
    </citation>
    <scope>NUCLEOTIDE SEQUENCE</scope>
</reference>
<dbReference type="AlphaFoldDB" id="A0A0E9VWK9"/>
<proteinExistence type="predicted"/>
<name>A0A0E9VWK9_ANGAN</name>
<evidence type="ECO:0000313" key="2">
    <source>
        <dbReference type="EMBL" id="JAH82529.1"/>
    </source>
</evidence>
<reference evidence="2" key="1">
    <citation type="submission" date="2014-11" db="EMBL/GenBank/DDBJ databases">
        <authorList>
            <person name="Amaro Gonzalez C."/>
        </authorList>
    </citation>
    <scope>NUCLEOTIDE SEQUENCE</scope>
</reference>
<organism evidence="2">
    <name type="scientific">Anguilla anguilla</name>
    <name type="common">European freshwater eel</name>
    <name type="synonym">Muraena anguilla</name>
    <dbReference type="NCBI Taxonomy" id="7936"/>
    <lineage>
        <taxon>Eukaryota</taxon>
        <taxon>Metazoa</taxon>
        <taxon>Chordata</taxon>
        <taxon>Craniata</taxon>
        <taxon>Vertebrata</taxon>
        <taxon>Euteleostomi</taxon>
        <taxon>Actinopterygii</taxon>
        <taxon>Neopterygii</taxon>
        <taxon>Teleostei</taxon>
        <taxon>Anguilliformes</taxon>
        <taxon>Anguillidae</taxon>
        <taxon>Anguilla</taxon>
    </lineage>
</organism>
<accession>A0A0E9VWK9</accession>
<protein>
    <submittedName>
        <fullName evidence="2">Uncharacterized protein</fullName>
    </submittedName>
</protein>
<evidence type="ECO:0000256" key="1">
    <source>
        <dbReference type="SAM" id="MobiDB-lite"/>
    </source>
</evidence>
<dbReference type="EMBL" id="GBXM01026048">
    <property type="protein sequence ID" value="JAH82529.1"/>
    <property type="molecule type" value="Transcribed_RNA"/>
</dbReference>
<feature type="region of interest" description="Disordered" evidence="1">
    <location>
        <begin position="1"/>
        <end position="31"/>
    </location>
</feature>
<sequence>MISSQANISYFPDTGNDYPQQRHRWSDITLR</sequence>